<dbReference type="Pfam" id="PF26334">
    <property type="entry name" value="Gtf3_N"/>
    <property type="match status" value="1"/>
</dbReference>
<comment type="caution">
    <text evidence="5">Lacks conserved residue(s) required for the propagation of feature annotation.</text>
</comment>
<keyword evidence="2 5" id="KW-0328">Glycosyltransferase</keyword>
<organism evidence="8 9">
    <name type="scientific">Limosilactobacillus oris F0423</name>
    <dbReference type="NCBI Taxonomy" id="944562"/>
    <lineage>
        <taxon>Bacteria</taxon>
        <taxon>Bacillati</taxon>
        <taxon>Bacillota</taxon>
        <taxon>Bacilli</taxon>
        <taxon>Lactobacillales</taxon>
        <taxon>Lactobacillaceae</taxon>
        <taxon>Limosilactobacillus</taxon>
    </lineage>
</organism>
<evidence type="ECO:0000313" key="8">
    <source>
        <dbReference type="EMBL" id="EGS36557.1"/>
    </source>
</evidence>
<feature type="binding site" evidence="5">
    <location>
        <position position="183"/>
    </location>
    <ligand>
        <name>UDP</name>
        <dbReference type="ChEBI" id="CHEBI:58223"/>
    </ligand>
</feature>
<evidence type="ECO:0000256" key="3">
    <source>
        <dbReference type="ARBA" id="ARBA00022679"/>
    </source>
</evidence>
<dbReference type="EMBL" id="AFTL01000016">
    <property type="protein sequence ID" value="EGS36557.1"/>
    <property type="molecule type" value="Genomic_DNA"/>
</dbReference>
<comment type="subunit">
    <text evidence="5">Homotetramer; a dimer of dimers.</text>
</comment>
<comment type="pathway">
    <text evidence="1 5">Protein modification; protein glycosylation.</text>
</comment>
<feature type="binding site" evidence="5">
    <location>
        <begin position="252"/>
        <end position="257"/>
    </location>
    <ligand>
        <name>UDP</name>
        <dbReference type="ChEBI" id="CHEBI:58223"/>
    </ligand>
</feature>
<comment type="function">
    <text evidence="5">Required for polymorphic O-glycosylation of the serine-rich repeat protein in this bacteria. Catalyzes the second step in glycosylation by transferring a sugar from a UDP-activated sugar to the terminal GlcNAc moiety of the 3-O-(N-acetyl-alpha-D-glucosaminyl)-L-seryl-[protein] resulting from the first glycosylation step.</text>
</comment>
<comment type="caution">
    <text evidence="8">The sequence shown here is derived from an EMBL/GenBank/DDBJ whole genome shotgun (WGS) entry which is preliminary data.</text>
</comment>
<dbReference type="HAMAP" id="MF_00841">
    <property type="entry name" value="Gtf3"/>
    <property type="match status" value="1"/>
</dbReference>
<comment type="similarity">
    <text evidence="5">Belongs to the Gtf3 glucosyltransferase family.</text>
</comment>
<accession>A0ABN0D4H6</accession>
<evidence type="ECO:0000259" key="7">
    <source>
        <dbReference type="Pfam" id="PF26337"/>
    </source>
</evidence>
<dbReference type="PIRSF" id="PIRSF007023">
    <property type="entry name" value="UDP-Galf_transf"/>
    <property type="match status" value="1"/>
</dbReference>
<gene>
    <name evidence="5" type="primary">gtf3</name>
    <name evidence="8" type="ORF">HMPREF9102_0801</name>
</gene>
<dbReference type="Proteomes" id="UP000006035">
    <property type="component" value="Unassembled WGS sequence"/>
</dbReference>
<dbReference type="EC" id="2.4.1.-" evidence="5"/>
<name>A0ABN0D4H6_9LACO</name>
<dbReference type="Pfam" id="PF26337">
    <property type="entry name" value="Gtf3_C"/>
    <property type="match status" value="1"/>
</dbReference>
<comment type="domain">
    <text evidence="5">Dimerizes via the C-terminus; dimerization is required for tetramer formation. Binds protein substrate via an exposed loop in the N-terminus.</text>
</comment>
<reference evidence="8 9" key="1">
    <citation type="submission" date="2011-05" db="EMBL/GenBank/DDBJ databases">
        <authorList>
            <person name="Durkin A.S."/>
            <person name="Kim M."/>
            <person name="Radune D."/>
            <person name="Hostetler J."/>
            <person name="Torralba M."/>
            <person name="Gillis M."/>
            <person name="Methe B."/>
            <person name="Sutton G."/>
            <person name="Nelson K.E."/>
        </authorList>
    </citation>
    <scope>NUCLEOTIDE SEQUENCE [LARGE SCALE GENOMIC DNA]</scope>
    <source>
        <strain evidence="8 9">F0423</strain>
    </source>
</reference>
<evidence type="ECO:0000256" key="4">
    <source>
        <dbReference type="ARBA" id="ARBA00022741"/>
    </source>
</evidence>
<protein>
    <recommendedName>
        <fullName evidence="5">Glucosyltransferase 3</fullName>
        <ecNumber evidence="5">2.4.1.-</ecNumber>
    </recommendedName>
</protein>
<sequence length="338" mass="38942">MKVHITNLYGMAYNSVAQISQQMVARIGVENFNFNELGIYSYYDANESEEALSSRYDGILASVGANDVIIFQTPTWNTNEWEVGLFNRTFVYENVKRIIFIHDVIPLMFESNYYLLDRFIDMYNRADLLIVPSQQMLDYLREHGLTTKKILIQHMWDHVCQIDPLIQPANNKTISFIGNIEKKTQSLMDWDSSAVTLQAFSDPAEWGQGKNVRFVGWQDDSLLINFLRRSGGFGLLWGDKDDWVKYMRLNCSYKLSTYLAAGIPVIVRSDTPEVEKIRDKHLGIIADDLDTAVNRVAAMTDDEYNQMRDAIADFSPLIRDGYFTKHLLADAVYKVLYD</sequence>
<feature type="domain" description="Glucosyltransferase 3-like C-terminal" evidence="7">
    <location>
        <begin position="174"/>
        <end position="331"/>
    </location>
</feature>
<keyword evidence="4 5" id="KW-0547">Nucleotide-binding</keyword>
<evidence type="ECO:0000256" key="2">
    <source>
        <dbReference type="ARBA" id="ARBA00022676"/>
    </source>
</evidence>
<dbReference type="InterPro" id="IPR058592">
    <property type="entry name" value="Gtf3_C"/>
</dbReference>
<dbReference type="RefSeq" id="WP_003713333.1">
    <property type="nucleotide sequence ID" value="NZ_AFTL01000016.1"/>
</dbReference>
<dbReference type="SUPFAM" id="SSF53756">
    <property type="entry name" value="UDP-Glycosyltransferase/glycogen phosphorylase"/>
    <property type="match status" value="1"/>
</dbReference>
<evidence type="ECO:0000259" key="6">
    <source>
        <dbReference type="Pfam" id="PF26334"/>
    </source>
</evidence>
<evidence type="ECO:0000256" key="5">
    <source>
        <dbReference type="HAMAP-Rule" id="MF_00841"/>
    </source>
</evidence>
<dbReference type="InterPro" id="IPR043676">
    <property type="entry name" value="Gtf3"/>
</dbReference>
<feature type="domain" description="Glucosyltransferase 3-like N-terminal" evidence="6">
    <location>
        <begin position="2"/>
        <end position="155"/>
    </location>
</feature>
<evidence type="ECO:0000256" key="1">
    <source>
        <dbReference type="ARBA" id="ARBA00004922"/>
    </source>
</evidence>
<evidence type="ECO:0000313" key="9">
    <source>
        <dbReference type="Proteomes" id="UP000006035"/>
    </source>
</evidence>
<keyword evidence="9" id="KW-1185">Reference proteome</keyword>
<dbReference type="Gene3D" id="3.40.50.2000">
    <property type="entry name" value="Glycogen Phosphorylase B"/>
    <property type="match status" value="2"/>
</dbReference>
<proteinExistence type="inferred from homology"/>
<dbReference type="InterPro" id="IPR058591">
    <property type="entry name" value="Gtf3_N"/>
</dbReference>
<keyword evidence="3 5" id="KW-0808">Transferase</keyword>